<comment type="caution">
    <text evidence="2">The sequence shown here is derived from an EMBL/GenBank/DDBJ whole genome shotgun (WGS) entry which is preliminary data.</text>
</comment>
<feature type="chain" id="PRO_5014184928" evidence="1">
    <location>
        <begin position="18"/>
        <end position="105"/>
    </location>
</feature>
<proteinExistence type="predicted"/>
<organism evidence="2 3">
    <name type="scientific">Punica granatum</name>
    <name type="common">Pomegranate</name>
    <dbReference type="NCBI Taxonomy" id="22663"/>
    <lineage>
        <taxon>Eukaryota</taxon>
        <taxon>Viridiplantae</taxon>
        <taxon>Streptophyta</taxon>
        <taxon>Embryophyta</taxon>
        <taxon>Tracheophyta</taxon>
        <taxon>Spermatophyta</taxon>
        <taxon>Magnoliopsida</taxon>
        <taxon>eudicotyledons</taxon>
        <taxon>Gunneridae</taxon>
        <taxon>Pentapetalae</taxon>
        <taxon>rosids</taxon>
        <taxon>malvids</taxon>
        <taxon>Myrtales</taxon>
        <taxon>Lythraceae</taxon>
        <taxon>Punica</taxon>
    </lineage>
</organism>
<sequence>MSIDFLALWGILSFGISVQPSLRTLYQLVENITFTKGYEWIPASLGINILSHAYKEVHILVGNRCILIHPLILYGQLCDGALAFGDNLGYGPVDLVLVITSPSMP</sequence>
<dbReference type="AlphaFoldDB" id="A0A2I0KZL8"/>
<dbReference type="EMBL" id="PGOL01000247">
    <property type="protein sequence ID" value="PKI73918.1"/>
    <property type="molecule type" value="Genomic_DNA"/>
</dbReference>
<feature type="signal peptide" evidence="1">
    <location>
        <begin position="1"/>
        <end position="17"/>
    </location>
</feature>
<name>A0A2I0KZL8_PUNGR</name>
<evidence type="ECO:0000313" key="2">
    <source>
        <dbReference type="EMBL" id="PKI73918.1"/>
    </source>
</evidence>
<evidence type="ECO:0000256" key="1">
    <source>
        <dbReference type="SAM" id="SignalP"/>
    </source>
</evidence>
<dbReference type="Proteomes" id="UP000233551">
    <property type="component" value="Unassembled WGS sequence"/>
</dbReference>
<reference evidence="2 3" key="1">
    <citation type="submission" date="2017-11" db="EMBL/GenBank/DDBJ databases">
        <title>De-novo sequencing of pomegranate (Punica granatum L.) genome.</title>
        <authorList>
            <person name="Akparov Z."/>
            <person name="Amiraslanov A."/>
            <person name="Hajiyeva S."/>
            <person name="Abbasov M."/>
            <person name="Kaur K."/>
            <person name="Hamwieh A."/>
            <person name="Solovyev V."/>
            <person name="Salamov A."/>
            <person name="Braich B."/>
            <person name="Kosarev P."/>
            <person name="Mahmoud A."/>
            <person name="Hajiyev E."/>
            <person name="Babayeva S."/>
            <person name="Izzatullayeva V."/>
            <person name="Mammadov A."/>
            <person name="Mammadov A."/>
            <person name="Sharifova S."/>
            <person name="Ojaghi J."/>
            <person name="Eynullazada K."/>
            <person name="Bayramov B."/>
            <person name="Abdulazimova A."/>
            <person name="Shahmuradov I."/>
        </authorList>
    </citation>
    <scope>NUCLEOTIDE SEQUENCE [LARGE SCALE GENOMIC DNA]</scope>
    <source>
        <strain evidence="3">cv. AG2017</strain>
        <tissue evidence="2">Leaf</tissue>
    </source>
</reference>
<accession>A0A2I0KZL8</accession>
<gene>
    <name evidence="2" type="ORF">CRG98_005682</name>
</gene>
<protein>
    <submittedName>
        <fullName evidence="2">Uncharacterized protein</fullName>
    </submittedName>
</protein>
<evidence type="ECO:0000313" key="3">
    <source>
        <dbReference type="Proteomes" id="UP000233551"/>
    </source>
</evidence>
<keyword evidence="3" id="KW-1185">Reference proteome</keyword>
<keyword evidence="1" id="KW-0732">Signal</keyword>